<evidence type="ECO:0000256" key="2">
    <source>
        <dbReference type="ARBA" id="ARBA00023125"/>
    </source>
</evidence>
<evidence type="ECO:0000313" key="6">
    <source>
        <dbReference type="Proteomes" id="UP000289794"/>
    </source>
</evidence>
<dbReference type="InterPro" id="IPR000835">
    <property type="entry name" value="HTH_MarR-typ"/>
</dbReference>
<name>A0A4P6M618_9FIRM</name>
<dbReference type="Gene3D" id="1.10.10.10">
    <property type="entry name" value="Winged helix-like DNA-binding domain superfamily/Winged helix DNA-binding domain"/>
    <property type="match status" value="1"/>
</dbReference>
<dbReference type="PRINTS" id="PR00598">
    <property type="entry name" value="HTHMARR"/>
</dbReference>
<sequence>MNNHFVSIIRRCELSYVRGEMEKYGLIPLEGRLIRILKDKSCSQEDLAEYLNLDKGRIAKNLASLEEKGLVCRRINEKDRRQKFVSLTEKGEEIYEHIRDIYKSWDEICYTGFSREEQLIHQDHIKRIAANAVAYRKKGGS</sequence>
<evidence type="ECO:0000256" key="3">
    <source>
        <dbReference type="ARBA" id="ARBA00023163"/>
    </source>
</evidence>
<keyword evidence="1" id="KW-0805">Transcription regulation</keyword>
<feature type="domain" description="HTH marR-type" evidence="4">
    <location>
        <begin position="1"/>
        <end position="130"/>
    </location>
</feature>
<dbReference type="SUPFAM" id="SSF46785">
    <property type="entry name" value="Winged helix' DNA-binding domain"/>
    <property type="match status" value="1"/>
</dbReference>
<dbReference type="PROSITE" id="PS50995">
    <property type="entry name" value="HTH_MARR_2"/>
    <property type="match status" value="1"/>
</dbReference>
<dbReference type="CDD" id="cd00090">
    <property type="entry name" value="HTH_ARSR"/>
    <property type="match status" value="1"/>
</dbReference>
<evidence type="ECO:0000256" key="1">
    <source>
        <dbReference type="ARBA" id="ARBA00023015"/>
    </source>
</evidence>
<accession>A0A4P6M618</accession>
<dbReference type="PANTHER" id="PTHR42756:SF1">
    <property type="entry name" value="TRANSCRIPTIONAL REPRESSOR OF EMRAB OPERON"/>
    <property type="match status" value="1"/>
</dbReference>
<dbReference type="SMART" id="SM00347">
    <property type="entry name" value="HTH_MARR"/>
    <property type="match status" value="1"/>
</dbReference>
<dbReference type="RefSeq" id="WP_130182411.1">
    <property type="nucleotide sequence ID" value="NZ_CP035945.1"/>
</dbReference>
<dbReference type="PANTHER" id="PTHR42756">
    <property type="entry name" value="TRANSCRIPTIONAL REGULATOR, MARR"/>
    <property type="match status" value="1"/>
</dbReference>
<evidence type="ECO:0000313" key="5">
    <source>
        <dbReference type="EMBL" id="QBE99270.1"/>
    </source>
</evidence>
<dbReference type="InterPro" id="IPR036390">
    <property type="entry name" value="WH_DNA-bd_sf"/>
</dbReference>
<dbReference type="Proteomes" id="UP000289794">
    <property type="component" value="Chromosome"/>
</dbReference>
<dbReference type="AlphaFoldDB" id="A0A4P6M618"/>
<dbReference type="InterPro" id="IPR011991">
    <property type="entry name" value="ArsR-like_HTH"/>
</dbReference>
<reference evidence="5 6" key="1">
    <citation type="submission" date="2019-01" db="EMBL/GenBank/DDBJ databases">
        <title>PMF-metabolizing Aryl O-demethylase.</title>
        <authorList>
            <person name="Kim M."/>
        </authorList>
    </citation>
    <scope>NUCLEOTIDE SEQUENCE [LARGE SCALE GENOMIC DNA]</scope>
    <source>
        <strain evidence="5 6">PMF1</strain>
    </source>
</reference>
<evidence type="ECO:0000259" key="4">
    <source>
        <dbReference type="PROSITE" id="PS50995"/>
    </source>
</evidence>
<dbReference type="GO" id="GO:0003677">
    <property type="term" value="F:DNA binding"/>
    <property type="evidence" value="ECO:0007669"/>
    <property type="project" value="UniProtKB-KW"/>
</dbReference>
<protein>
    <submittedName>
        <fullName evidence="5">Transcriptional regulator SlyA</fullName>
    </submittedName>
</protein>
<dbReference type="InterPro" id="IPR036388">
    <property type="entry name" value="WH-like_DNA-bd_sf"/>
</dbReference>
<dbReference type="KEGG" id="bpro:PMF13cell1_04843"/>
<dbReference type="Pfam" id="PF13463">
    <property type="entry name" value="HTH_27"/>
    <property type="match status" value="1"/>
</dbReference>
<keyword evidence="3" id="KW-0804">Transcription</keyword>
<gene>
    <name evidence="5" type="primary">slyA_2</name>
    <name evidence="5" type="ORF">PMF13cell1_04843</name>
</gene>
<organism evidence="5 6">
    <name type="scientific">Blautia producta</name>
    <dbReference type="NCBI Taxonomy" id="33035"/>
    <lineage>
        <taxon>Bacteria</taxon>
        <taxon>Bacillati</taxon>
        <taxon>Bacillota</taxon>
        <taxon>Clostridia</taxon>
        <taxon>Lachnospirales</taxon>
        <taxon>Lachnospiraceae</taxon>
        <taxon>Blautia</taxon>
    </lineage>
</organism>
<proteinExistence type="predicted"/>
<keyword evidence="2" id="KW-0238">DNA-binding</keyword>
<dbReference type="EMBL" id="CP035945">
    <property type="protein sequence ID" value="QBE99270.1"/>
    <property type="molecule type" value="Genomic_DNA"/>
</dbReference>
<dbReference type="GO" id="GO:0003700">
    <property type="term" value="F:DNA-binding transcription factor activity"/>
    <property type="evidence" value="ECO:0007669"/>
    <property type="project" value="InterPro"/>
</dbReference>